<dbReference type="Gene3D" id="3.30.200.20">
    <property type="entry name" value="Phosphorylase Kinase, domain 1"/>
    <property type="match status" value="1"/>
</dbReference>
<dbReference type="EMBL" id="BARS01037765">
    <property type="protein sequence ID" value="GAG15375.1"/>
    <property type="molecule type" value="Genomic_DNA"/>
</dbReference>
<gene>
    <name evidence="1" type="ORF">S01H1_57865</name>
</gene>
<feature type="non-terminal residue" evidence="1">
    <location>
        <position position="101"/>
    </location>
</feature>
<comment type="caution">
    <text evidence="1">The sequence shown here is derived from an EMBL/GenBank/DDBJ whole genome shotgun (WGS) entry which is preliminary data.</text>
</comment>
<dbReference type="InterPro" id="IPR011009">
    <property type="entry name" value="Kinase-like_dom_sf"/>
</dbReference>
<accession>X0VAT3</accession>
<sequence length="101" mass="11530">MSTTTFHEGRATRTWGGHSGGRCSDELLLRYHAIVEEKRLSWTEHHQLICRLGSGGQGVVYLTERRGTDSFTLPVALKIFSPERYEDDRMYDEAMGRIAQV</sequence>
<reference evidence="1" key="1">
    <citation type="journal article" date="2014" name="Front. Microbiol.">
        <title>High frequency of phylogenetically diverse reductive dehalogenase-homologous genes in deep subseafloor sedimentary metagenomes.</title>
        <authorList>
            <person name="Kawai M."/>
            <person name="Futagami T."/>
            <person name="Toyoda A."/>
            <person name="Takaki Y."/>
            <person name="Nishi S."/>
            <person name="Hori S."/>
            <person name="Arai W."/>
            <person name="Tsubouchi T."/>
            <person name="Morono Y."/>
            <person name="Uchiyama I."/>
            <person name="Ito T."/>
            <person name="Fujiyama A."/>
            <person name="Inagaki F."/>
            <person name="Takami H."/>
        </authorList>
    </citation>
    <scope>NUCLEOTIDE SEQUENCE</scope>
    <source>
        <strain evidence="1">Expedition CK06-06</strain>
    </source>
</reference>
<organism evidence="1">
    <name type="scientific">marine sediment metagenome</name>
    <dbReference type="NCBI Taxonomy" id="412755"/>
    <lineage>
        <taxon>unclassified sequences</taxon>
        <taxon>metagenomes</taxon>
        <taxon>ecological metagenomes</taxon>
    </lineage>
</organism>
<proteinExistence type="predicted"/>
<evidence type="ECO:0000313" key="1">
    <source>
        <dbReference type="EMBL" id="GAG15375.1"/>
    </source>
</evidence>
<evidence type="ECO:0008006" key="2">
    <source>
        <dbReference type="Google" id="ProtNLM"/>
    </source>
</evidence>
<protein>
    <recommendedName>
        <fullName evidence="2">Protein kinase domain-containing protein</fullName>
    </recommendedName>
</protein>
<name>X0VAT3_9ZZZZ</name>
<dbReference type="AlphaFoldDB" id="X0VAT3"/>
<dbReference type="SUPFAM" id="SSF56112">
    <property type="entry name" value="Protein kinase-like (PK-like)"/>
    <property type="match status" value="1"/>
</dbReference>